<feature type="region of interest" description="Disordered" evidence="1">
    <location>
        <begin position="132"/>
        <end position="202"/>
    </location>
</feature>
<feature type="compositionally biased region" description="Basic and acidic residues" evidence="1">
    <location>
        <begin position="143"/>
        <end position="155"/>
    </location>
</feature>
<feature type="region of interest" description="Disordered" evidence="1">
    <location>
        <begin position="63"/>
        <end position="119"/>
    </location>
</feature>
<protein>
    <recommendedName>
        <fullName evidence="2">DUF7869 domain-containing protein</fullName>
    </recommendedName>
</protein>
<proteinExistence type="predicted"/>
<dbReference type="InterPro" id="IPR057191">
    <property type="entry name" value="DUF7869"/>
</dbReference>
<feature type="compositionally biased region" description="Acidic residues" evidence="1">
    <location>
        <begin position="63"/>
        <end position="87"/>
    </location>
</feature>
<dbReference type="EMBL" id="OU892287">
    <property type="protein sequence ID" value="CAG9762425.1"/>
    <property type="molecule type" value="Genomic_DNA"/>
</dbReference>
<keyword evidence="4" id="KW-1185">Reference proteome</keyword>
<feature type="domain" description="DUF7869" evidence="2">
    <location>
        <begin position="546"/>
        <end position="638"/>
    </location>
</feature>
<dbReference type="OrthoDB" id="6780084at2759"/>
<evidence type="ECO:0000259" key="2">
    <source>
        <dbReference type="Pfam" id="PF25273"/>
    </source>
</evidence>
<organism evidence="3 4">
    <name type="scientific">Ceutorhynchus assimilis</name>
    <name type="common">cabbage seed weevil</name>
    <dbReference type="NCBI Taxonomy" id="467358"/>
    <lineage>
        <taxon>Eukaryota</taxon>
        <taxon>Metazoa</taxon>
        <taxon>Ecdysozoa</taxon>
        <taxon>Arthropoda</taxon>
        <taxon>Hexapoda</taxon>
        <taxon>Insecta</taxon>
        <taxon>Pterygota</taxon>
        <taxon>Neoptera</taxon>
        <taxon>Endopterygota</taxon>
        <taxon>Coleoptera</taxon>
        <taxon>Polyphaga</taxon>
        <taxon>Cucujiformia</taxon>
        <taxon>Curculionidae</taxon>
        <taxon>Ceutorhynchinae</taxon>
        <taxon>Ceutorhynchus</taxon>
    </lineage>
</organism>
<accession>A0A9N9MF42</accession>
<gene>
    <name evidence="3" type="ORF">CEUTPL_LOCUS3104</name>
</gene>
<evidence type="ECO:0000256" key="1">
    <source>
        <dbReference type="SAM" id="MobiDB-lite"/>
    </source>
</evidence>
<name>A0A9N9MF42_9CUCU</name>
<sequence length="760" mass="87726">MVNYSTVSYPEKKIDELPLFPIVKYETSSFFTSKYESEKQKEMYLDRLQTFVSTAFPCEDYLESPVDDSDLDKDYEPSDSEYDDNIVESESRKRKVKRSQFGGKIATPEPIDTNEITSCSNDIPRIMEASGEVLEIDNAAPVNDKRSDNGERDEQNETEAGNLSNEDPELETPDLVNDNGQVQENEERERQNTRELKRPGRRLVGIEKIERDKNKHPMRAICNGKCRRLCKSLTEEHRHDIWNQYWNLDYTSRRKWLSKHVTLLPVKRKSMTAQHSRSESRYFTLPLPDSTEIAVCRLTFLNNLGYTTDSVITELVAAIKSGPCGNQVKERRGGSHRPEADRDIIKNHIESFKPCVSHYRRKNAPNVRYLPRELTIKIMYDDFVSKHPNICKIEIYRQALKKMNISLRQPKSDVCEDCSSLKNILENGENEIIQNQYDSHRAKATKANLEYKKNSDEAAEAGSTNKRIYSMDLQKVIILPIMPQSKTAFFTSRLVVFNQTFATLSKESSNQSYCVLWHESLGGRKAEALVDAMFKVIEKERDATDFIFWADNCSAQNKNWVLYTSLVTEVNRVTGPNQITIRYLTKGHTHMSADGIHGNIEQKLLRKRNIYDFQELIEAVESSRRKLEVLQLKEFHLWPNKKRNTKKAADPLKGFLLNEIVDVCFKKGNQCMQYKKDFADEYTELDFIQKKHNPMTFTPQALSSRGISASKKAKILKDLVPLMPTNRRVFWETMPESEISVDLVDAEQVGEEIDSDFGIS</sequence>
<reference evidence="3" key="1">
    <citation type="submission" date="2022-01" db="EMBL/GenBank/DDBJ databases">
        <authorList>
            <person name="King R."/>
        </authorList>
    </citation>
    <scope>NUCLEOTIDE SEQUENCE</scope>
</reference>
<dbReference type="AlphaFoldDB" id="A0A9N9MF42"/>
<dbReference type="PANTHER" id="PTHR10773">
    <property type="entry name" value="DNA-DIRECTED RNA POLYMERASES I, II, AND III SUBUNIT RPABC2"/>
    <property type="match status" value="1"/>
</dbReference>
<dbReference type="Pfam" id="PF25273">
    <property type="entry name" value="DUF7869"/>
    <property type="match status" value="1"/>
</dbReference>
<dbReference type="Proteomes" id="UP001152799">
    <property type="component" value="Chromosome 11"/>
</dbReference>
<feature type="compositionally biased region" description="Basic and acidic residues" evidence="1">
    <location>
        <begin position="185"/>
        <end position="202"/>
    </location>
</feature>
<dbReference type="PANTHER" id="PTHR10773:SF19">
    <property type="match status" value="1"/>
</dbReference>
<evidence type="ECO:0000313" key="3">
    <source>
        <dbReference type="EMBL" id="CAG9762425.1"/>
    </source>
</evidence>
<evidence type="ECO:0000313" key="4">
    <source>
        <dbReference type="Proteomes" id="UP001152799"/>
    </source>
</evidence>